<dbReference type="AlphaFoldDB" id="A0A428ME58"/>
<comment type="caution">
    <text evidence="2">The sequence shown here is derived from an EMBL/GenBank/DDBJ whole genome shotgun (WGS) entry which is preliminary data.</text>
</comment>
<name>A0A428ME58_9BACT</name>
<proteinExistence type="predicted"/>
<dbReference type="PANTHER" id="PTHR36848:SF2">
    <property type="entry name" value="SECRETED PROTEIN"/>
    <property type="match status" value="1"/>
</dbReference>
<dbReference type="EMBL" id="RSDW01000001">
    <property type="protein sequence ID" value="RSL15158.1"/>
    <property type="molecule type" value="Genomic_DNA"/>
</dbReference>
<dbReference type="Proteomes" id="UP000269669">
    <property type="component" value="Unassembled WGS sequence"/>
</dbReference>
<keyword evidence="3" id="KW-1185">Reference proteome</keyword>
<dbReference type="SUPFAM" id="SSF49785">
    <property type="entry name" value="Galactose-binding domain-like"/>
    <property type="match status" value="1"/>
</dbReference>
<dbReference type="Gene3D" id="2.60.120.260">
    <property type="entry name" value="Galactose-binding domain-like"/>
    <property type="match status" value="1"/>
</dbReference>
<evidence type="ECO:0000313" key="2">
    <source>
        <dbReference type="EMBL" id="RSL15158.1"/>
    </source>
</evidence>
<reference evidence="2 3" key="1">
    <citation type="submission" date="2018-12" db="EMBL/GenBank/DDBJ databases">
        <title>Sequencing of bacterial isolates from soil warming experiment in Harvard Forest, Massachusetts, USA.</title>
        <authorList>
            <person name="Deangelis K."/>
        </authorList>
    </citation>
    <scope>NUCLEOTIDE SEQUENCE [LARGE SCALE GENOMIC DNA]</scope>
    <source>
        <strain evidence="2 3">EB153</strain>
    </source>
</reference>
<protein>
    <submittedName>
        <fullName evidence="2">Alpha-L-rhamnosidase-like protein</fullName>
    </submittedName>
</protein>
<dbReference type="InterPro" id="IPR053161">
    <property type="entry name" value="Ulvan_degrading_GH"/>
</dbReference>
<gene>
    <name evidence="2" type="ORF">EDE15_0635</name>
</gene>
<feature type="region of interest" description="Disordered" evidence="1">
    <location>
        <begin position="726"/>
        <end position="747"/>
    </location>
</feature>
<feature type="compositionally biased region" description="Polar residues" evidence="1">
    <location>
        <begin position="726"/>
        <end position="745"/>
    </location>
</feature>
<accession>A0A428ME58</accession>
<feature type="region of interest" description="Disordered" evidence="1">
    <location>
        <begin position="809"/>
        <end position="828"/>
    </location>
</feature>
<dbReference type="Pfam" id="PF17132">
    <property type="entry name" value="Glyco_hydro_106"/>
    <property type="match status" value="2"/>
</dbReference>
<dbReference type="InterPro" id="IPR008979">
    <property type="entry name" value="Galactose-bd-like_sf"/>
</dbReference>
<sequence>MSRNPQSEPSNMPRFPYFLPRANNHLTTKIATTITLTVTLSTPLFSQVSIDNLKQNFQNPPADAKPMMRWWWFGTAVEKPEILRELKQMQADGIGGVELAFVYPQVVDDPSKGLINHPFLSPEMLDNVRYAQSEARKLGLRVDVTLGSGWPYGGPATTLEEAATRLRTVEIPFPANATILPQPDLAEGESIISISLVNGEPKHWDAATTQTIIPSEISSINASTTPRTALFFIASHTRQQVKRAAVGSEGYVLDPFSHQAVATHLKTVGEPLVKAFGPTPPYAVFSDSLEAYGADWTPNLPEEFHKRRGYDLLPHLPELVAGGTPAAEKIRHDWGQTLTELVDENYLTQINNWAIEHHTKFRSQTYGEPAVTLSSQHLVTLPEGEGPRWREFSTLRWASSANHLFGNKITSAETFTWLHSPVFRATPLDMKAEADLHFLIGVNQIIGHGWPYSPPQAGEPGWSLYAAAVFNDNNPWHPVMPDVTRYIQRISYLLRQGEPANQVAILLPTDDAWAHFSPGKVTVTGEMTHLITPALMSAILSAGYNVDFIDADTINRQGIHYPILVIPPTDRIPAETLQRILRYSSINRGKVLCLGHTPLHVTDGALASFVWSGPHQLIPPTIVPNESALIEALHTASAPDFSLHTKSSVARDQIGFIRRRLPNADIYFVANASNHPIQATATFATVYPSGEQWDPDTGVSLSISSTDVDLNLAPYESRIFVFAKTGSQSGRPTSTPRTDSTNTSHPGIIDLSKNWELHFLDTNKTETQPTLTDWTANPDTKFYSGEAVYTRDFTLTAVPTKPVSLEIEGGTPTTPQPLAQPDRPVGVRNPLVTGTGPGMRAWYDPPIREAAIVYINGQRAGSLWHPPYRLDVTHLLKPGQNHIEIRVYNTAINAWAALPPHDYKPLIEKFGDRFQMQDLDKVKPVPSGILGQIHLVTEISQ</sequence>
<evidence type="ECO:0000313" key="3">
    <source>
        <dbReference type="Proteomes" id="UP000269669"/>
    </source>
</evidence>
<organism evidence="2 3">
    <name type="scientific">Edaphobacter aggregans</name>
    <dbReference type="NCBI Taxonomy" id="570835"/>
    <lineage>
        <taxon>Bacteria</taxon>
        <taxon>Pseudomonadati</taxon>
        <taxon>Acidobacteriota</taxon>
        <taxon>Terriglobia</taxon>
        <taxon>Terriglobales</taxon>
        <taxon>Acidobacteriaceae</taxon>
        <taxon>Edaphobacter</taxon>
    </lineage>
</organism>
<evidence type="ECO:0000256" key="1">
    <source>
        <dbReference type="SAM" id="MobiDB-lite"/>
    </source>
</evidence>
<dbReference type="PANTHER" id="PTHR36848">
    <property type="entry name" value="DNA-BINDING PROTEIN (PUTATIVE SECRETED PROTEIN)-RELATED"/>
    <property type="match status" value="1"/>
</dbReference>